<dbReference type="Proteomes" id="UP000305067">
    <property type="component" value="Unassembled WGS sequence"/>
</dbReference>
<organism evidence="2 3">
    <name type="scientific">Pterulicium gracile</name>
    <dbReference type="NCBI Taxonomy" id="1884261"/>
    <lineage>
        <taxon>Eukaryota</taxon>
        <taxon>Fungi</taxon>
        <taxon>Dikarya</taxon>
        <taxon>Basidiomycota</taxon>
        <taxon>Agaricomycotina</taxon>
        <taxon>Agaricomycetes</taxon>
        <taxon>Agaricomycetidae</taxon>
        <taxon>Agaricales</taxon>
        <taxon>Pleurotineae</taxon>
        <taxon>Pterulaceae</taxon>
        <taxon>Pterulicium</taxon>
    </lineage>
</organism>
<evidence type="ECO:0000259" key="1">
    <source>
        <dbReference type="Pfam" id="PF13391"/>
    </source>
</evidence>
<protein>
    <recommendedName>
        <fullName evidence="1">HNH nuclease domain-containing protein</fullName>
    </recommendedName>
</protein>
<name>A0A5C3QVT4_9AGAR</name>
<reference evidence="2 3" key="1">
    <citation type="journal article" date="2019" name="Nat. Ecol. Evol.">
        <title>Megaphylogeny resolves global patterns of mushroom evolution.</title>
        <authorList>
            <person name="Varga T."/>
            <person name="Krizsan K."/>
            <person name="Foldi C."/>
            <person name="Dima B."/>
            <person name="Sanchez-Garcia M."/>
            <person name="Sanchez-Ramirez S."/>
            <person name="Szollosi G.J."/>
            <person name="Szarkandi J.G."/>
            <person name="Papp V."/>
            <person name="Albert L."/>
            <person name="Andreopoulos W."/>
            <person name="Angelini C."/>
            <person name="Antonin V."/>
            <person name="Barry K.W."/>
            <person name="Bougher N.L."/>
            <person name="Buchanan P."/>
            <person name="Buyck B."/>
            <person name="Bense V."/>
            <person name="Catcheside P."/>
            <person name="Chovatia M."/>
            <person name="Cooper J."/>
            <person name="Damon W."/>
            <person name="Desjardin D."/>
            <person name="Finy P."/>
            <person name="Geml J."/>
            <person name="Haridas S."/>
            <person name="Hughes K."/>
            <person name="Justo A."/>
            <person name="Karasinski D."/>
            <person name="Kautmanova I."/>
            <person name="Kiss B."/>
            <person name="Kocsube S."/>
            <person name="Kotiranta H."/>
            <person name="LaButti K.M."/>
            <person name="Lechner B.E."/>
            <person name="Liimatainen K."/>
            <person name="Lipzen A."/>
            <person name="Lukacs Z."/>
            <person name="Mihaltcheva S."/>
            <person name="Morgado L.N."/>
            <person name="Niskanen T."/>
            <person name="Noordeloos M.E."/>
            <person name="Ohm R.A."/>
            <person name="Ortiz-Santana B."/>
            <person name="Ovrebo C."/>
            <person name="Racz N."/>
            <person name="Riley R."/>
            <person name="Savchenko A."/>
            <person name="Shiryaev A."/>
            <person name="Soop K."/>
            <person name="Spirin V."/>
            <person name="Szebenyi C."/>
            <person name="Tomsovsky M."/>
            <person name="Tulloss R.E."/>
            <person name="Uehling J."/>
            <person name="Grigoriev I.V."/>
            <person name="Vagvolgyi C."/>
            <person name="Papp T."/>
            <person name="Martin F.M."/>
            <person name="Miettinen O."/>
            <person name="Hibbett D.S."/>
            <person name="Nagy L.G."/>
        </authorList>
    </citation>
    <scope>NUCLEOTIDE SEQUENCE [LARGE SCALE GENOMIC DNA]</scope>
    <source>
        <strain evidence="2 3">CBS 309.79</strain>
    </source>
</reference>
<dbReference type="STRING" id="1884261.A0A5C3QVT4"/>
<gene>
    <name evidence="2" type="ORF">BDV98DRAFT_582070</name>
</gene>
<feature type="domain" description="HNH nuclease" evidence="1">
    <location>
        <begin position="118"/>
        <end position="180"/>
    </location>
</feature>
<accession>A0A5C3QVT4</accession>
<sequence>MPHSAEGLMQNGSVSVRLLYECLDIIVVSTQSWLLFEKLDDGTVQDTALERGENAIMPPGNYIILQPDRDYTRTPSTPYLIAELNRHPPRASVVSLFYPQHNLEPCHGVRVVEDLFAPFRASHIHPIAHSDVWNRLNLSAYVIDDAPEKEQGESKINSVQNVLLLKSNLHDLWDLYLYGVDVNNDYRIVAFSPMNEYDGRKLFINPQTPPQYRPSPELLRNHSEQCVLANMKGAGERDDIWDPEDPHDLSQPVWQASSGGHTRLELELATRLGALTV</sequence>
<dbReference type="InterPro" id="IPR003615">
    <property type="entry name" value="HNH_nuc"/>
</dbReference>
<keyword evidence="3" id="KW-1185">Reference proteome</keyword>
<dbReference type="OrthoDB" id="2142759at2759"/>
<evidence type="ECO:0000313" key="2">
    <source>
        <dbReference type="EMBL" id="TFL02444.1"/>
    </source>
</evidence>
<dbReference type="EMBL" id="ML178822">
    <property type="protein sequence ID" value="TFL02444.1"/>
    <property type="molecule type" value="Genomic_DNA"/>
</dbReference>
<evidence type="ECO:0000313" key="3">
    <source>
        <dbReference type="Proteomes" id="UP000305067"/>
    </source>
</evidence>
<proteinExistence type="predicted"/>
<dbReference type="AlphaFoldDB" id="A0A5C3QVT4"/>
<dbReference type="Pfam" id="PF13391">
    <property type="entry name" value="HNH_2"/>
    <property type="match status" value="1"/>
</dbReference>